<dbReference type="STRING" id="89784.SAMN04489725_102244"/>
<dbReference type="EMBL" id="FNOJ01000002">
    <property type="protein sequence ID" value="SDW16602.1"/>
    <property type="molecule type" value="Genomic_DNA"/>
</dbReference>
<feature type="domain" description="Tyrosine-protein kinase G-rich" evidence="9">
    <location>
        <begin position="143"/>
        <end position="195"/>
    </location>
</feature>
<evidence type="ECO:0000313" key="10">
    <source>
        <dbReference type="EMBL" id="SDW16602.1"/>
    </source>
</evidence>
<keyword evidence="11" id="KW-1185">Reference proteome</keyword>
<dbReference type="GO" id="GO:0004713">
    <property type="term" value="F:protein tyrosine kinase activity"/>
    <property type="evidence" value="ECO:0007669"/>
    <property type="project" value="TreeGrafter"/>
</dbReference>
<dbReference type="PANTHER" id="PTHR32309:SF13">
    <property type="entry name" value="FERRIC ENTEROBACTIN TRANSPORT PROTEIN FEPE"/>
    <property type="match status" value="1"/>
</dbReference>
<evidence type="ECO:0000256" key="2">
    <source>
        <dbReference type="ARBA" id="ARBA00006683"/>
    </source>
</evidence>
<reference evidence="11" key="1">
    <citation type="submission" date="2016-10" db="EMBL/GenBank/DDBJ databases">
        <authorList>
            <person name="Varghese N."/>
        </authorList>
    </citation>
    <scope>NUCLEOTIDE SEQUENCE [LARGE SCALE GENOMIC DNA]</scope>
    <source>
        <strain evidence="11">DSM 12489</strain>
    </source>
</reference>
<evidence type="ECO:0000313" key="11">
    <source>
        <dbReference type="Proteomes" id="UP000182589"/>
    </source>
</evidence>
<feature type="domain" description="Polysaccharide chain length determinant N-terminal" evidence="8">
    <location>
        <begin position="2"/>
        <end position="95"/>
    </location>
</feature>
<accession>A0A1H2RAZ0</accession>
<dbReference type="RefSeq" id="WP_083341112.1">
    <property type="nucleotide sequence ID" value="NZ_FNOJ01000002.1"/>
</dbReference>
<organism evidence="10 11">
    <name type="scientific">Alicyclobacillus hesperidum</name>
    <dbReference type="NCBI Taxonomy" id="89784"/>
    <lineage>
        <taxon>Bacteria</taxon>
        <taxon>Bacillati</taxon>
        <taxon>Bacillota</taxon>
        <taxon>Bacilli</taxon>
        <taxon>Bacillales</taxon>
        <taxon>Alicyclobacillaceae</taxon>
        <taxon>Alicyclobacillus</taxon>
    </lineage>
</organism>
<keyword evidence="4 7" id="KW-0812">Transmembrane</keyword>
<feature type="transmembrane region" description="Helical" evidence="7">
    <location>
        <begin position="176"/>
        <end position="196"/>
    </location>
</feature>
<dbReference type="PANTHER" id="PTHR32309">
    <property type="entry name" value="TYROSINE-PROTEIN KINASE"/>
    <property type="match status" value="1"/>
</dbReference>
<feature type="transmembrane region" description="Helical" evidence="7">
    <location>
        <begin position="17"/>
        <end position="39"/>
    </location>
</feature>
<dbReference type="Proteomes" id="UP000182589">
    <property type="component" value="Unassembled WGS sequence"/>
</dbReference>
<evidence type="ECO:0000256" key="5">
    <source>
        <dbReference type="ARBA" id="ARBA00022989"/>
    </source>
</evidence>
<name>A0A1H2RAZ0_9BACL</name>
<evidence type="ECO:0000256" key="6">
    <source>
        <dbReference type="ARBA" id="ARBA00023136"/>
    </source>
</evidence>
<keyword evidence="5 7" id="KW-1133">Transmembrane helix</keyword>
<dbReference type="Pfam" id="PF02706">
    <property type="entry name" value="Wzz"/>
    <property type="match status" value="1"/>
</dbReference>
<dbReference type="InterPro" id="IPR050445">
    <property type="entry name" value="Bact_polysacc_biosynth/exp"/>
</dbReference>
<keyword evidence="3" id="KW-1003">Cell membrane</keyword>
<evidence type="ECO:0000259" key="9">
    <source>
        <dbReference type="Pfam" id="PF13807"/>
    </source>
</evidence>
<dbReference type="Pfam" id="PF13807">
    <property type="entry name" value="GNVR"/>
    <property type="match status" value="1"/>
</dbReference>
<protein>
    <submittedName>
        <fullName evidence="10">Capsular polysaccharide biosynthesis protein</fullName>
    </submittedName>
</protein>
<evidence type="ECO:0000256" key="4">
    <source>
        <dbReference type="ARBA" id="ARBA00022692"/>
    </source>
</evidence>
<dbReference type="InterPro" id="IPR032807">
    <property type="entry name" value="GNVR"/>
</dbReference>
<proteinExistence type="inferred from homology"/>
<evidence type="ECO:0000256" key="3">
    <source>
        <dbReference type="ARBA" id="ARBA00022475"/>
    </source>
</evidence>
<evidence type="ECO:0000256" key="1">
    <source>
        <dbReference type="ARBA" id="ARBA00004651"/>
    </source>
</evidence>
<comment type="subcellular location">
    <subcellularLocation>
        <location evidence="1">Cell membrane</location>
        <topology evidence="1">Multi-pass membrane protein</topology>
    </subcellularLocation>
</comment>
<sequence>MEELELRQYWHIIRRHWMIVIGIPIVAIIVSGILSFFVIRPQYEADTTLLVNQSQTSAEQAGLQYDSIMANQALVNTYSAIIKSASIEENVIQQLNLPYTVAQLDKMITVSSPTQSQVIDVKVIGPSEAQAVSIANALATDFQKRAARLMDVENVQIVDRAVNQPGAKPVKPNKKLNLAIALILGLLVGIGIAFLLEYLDNRIRSAEDAQRLLELPVLGTISDYSLER</sequence>
<gene>
    <name evidence="10" type="ORF">SAMN04489725_102244</name>
</gene>
<comment type="similarity">
    <text evidence="2">Belongs to the CpsC/CapA family.</text>
</comment>
<evidence type="ECO:0000256" key="7">
    <source>
        <dbReference type="SAM" id="Phobius"/>
    </source>
</evidence>
<dbReference type="GO" id="GO:0005886">
    <property type="term" value="C:plasma membrane"/>
    <property type="evidence" value="ECO:0007669"/>
    <property type="project" value="UniProtKB-SubCell"/>
</dbReference>
<dbReference type="InterPro" id="IPR003856">
    <property type="entry name" value="LPS_length_determ_N"/>
</dbReference>
<dbReference type="AlphaFoldDB" id="A0A1H2RAZ0"/>
<evidence type="ECO:0000259" key="8">
    <source>
        <dbReference type="Pfam" id="PF02706"/>
    </source>
</evidence>
<keyword evidence="6 7" id="KW-0472">Membrane</keyword>